<feature type="compositionally biased region" description="Basic and acidic residues" evidence="1">
    <location>
        <begin position="37"/>
        <end position="51"/>
    </location>
</feature>
<feature type="region of interest" description="Disordered" evidence="1">
    <location>
        <begin position="1"/>
        <end position="53"/>
    </location>
</feature>
<accession>A0A426Z2Q5</accession>
<comment type="caution">
    <text evidence="2">The sequence shown here is derived from an EMBL/GenBank/DDBJ whole genome shotgun (WGS) entry which is preliminary data.</text>
</comment>
<organism evidence="2 3">
    <name type="scientific">Ensete ventricosum</name>
    <name type="common">Abyssinian banana</name>
    <name type="synonym">Musa ensete</name>
    <dbReference type="NCBI Taxonomy" id="4639"/>
    <lineage>
        <taxon>Eukaryota</taxon>
        <taxon>Viridiplantae</taxon>
        <taxon>Streptophyta</taxon>
        <taxon>Embryophyta</taxon>
        <taxon>Tracheophyta</taxon>
        <taxon>Spermatophyta</taxon>
        <taxon>Magnoliopsida</taxon>
        <taxon>Liliopsida</taxon>
        <taxon>Zingiberales</taxon>
        <taxon>Musaceae</taxon>
        <taxon>Ensete</taxon>
    </lineage>
</organism>
<protein>
    <submittedName>
        <fullName evidence="2">Uncharacterized protein</fullName>
    </submittedName>
</protein>
<name>A0A426Z2Q5_ENSVE</name>
<feature type="non-terminal residue" evidence="2">
    <location>
        <position position="97"/>
    </location>
</feature>
<dbReference type="EMBL" id="AMZH03008773">
    <property type="protein sequence ID" value="RRT58256.1"/>
    <property type="molecule type" value="Genomic_DNA"/>
</dbReference>
<dbReference type="Proteomes" id="UP000287651">
    <property type="component" value="Unassembled WGS sequence"/>
</dbReference>
<reference evidence="2 3" key="1">
    <citation type="journal article" date="2014" name="Agronomy (Basel)">
        <title>A Draft Genome Sequence for Ensete ventricosum, the Drought-Tolerant Tree Against Hunger.</title>
        <authorList>
            <person name="Harrison J."/>
            <person name="Moore K.A."/>
            <person name="Paszkiewicz K."/>
            <person name="Jones T."/>
            <person name="Grant M."/>
            <person name="Ambacheew D."/>
            <person name="Muzemil S."/>
            <person name="Studholme D.J."/>
        </authorList>
    </citation>
    <scope>NUCLEOTIDE SEQUENCE [LARGE SCALE GENOMIC DNA]</scope>
</reference>
<sequence>MQSSANQGKKQQEKEGEPRTVPPSNDEATARLLKTSAAEEPRDGTADENLTRRRLLRHDLLLVAFSSEATKREKRQRLLLTQAGRRSVSDFSSPRRG</sequence>
<feature type="region of interest" description="Disordered" evidence="1">
    <location>
        <begin position="67"/>
        <end position="97"/>
    </location>
</feature>
<evidence type="ECO:0000313" key="2">
    <source>
        <dbReference type="EMBL" id="RRT58256.1"/>
    </source>
</evidence>
<evidence type="ECO:0000256" key="1">
    <source>
        <dbReference type="SAM" id="MobiDB-lite"/>
    </source>
</evidence>
<gene>
    <name evidence="2" type="ORF">B296_00036783</name>
</gene>
<proteinExistence type="predicted"/>
<dbReference type="AlphaFoldDB" id="A0A426Z2Q5"/>
<evidence type="ECO:0000313" key="3">
    <source>
        <dbReference type="Proteomes" id="UP000287651"/>
    </source>
</evidence>